<dbReference type="OrthoDB" id="1328074at2759"/>
<dbReference type="Proteomes" id="UP000824120">
    <property type="component" value="Chromosome 5"/>
</dbReference>
<evidence type="ECO:0000313" key="3">
    <source>
        <dbReference type="Proteomes" id="UP000824120"/>
    </source>
</evidence>
<feature type="region of interest" description="Disordered" evidence="1">
    <location>
        <begin position="28"/>
        <end position="56"/>
    </location>
</feature>
<feature type="compositionally biased region" description="Basic and acidic residues" evidence="1">
    <location>
        <begin position="28"/>
        <end position="42"/>
    </location>
</feature>
<proteinExistence type="predicted"/>
<dbReference type="EMBL" id="JACXVP010000005">
    <property type="protein sequence ID" value="KAG5605723.1"/>
    <property type="molecule type" value="Genomic_DNA"/>
</dbReference>
<reference evidence="2 3" key="1">
    <citation type="submission" date="2020-09" db="EMBL/GenBank/DDBJ databases">
        <title>De no assembly of potato wild relative species, Solanum commersonii.</title>
        <authorList>
            <person name="Cho K."/>
        </authorList>
    </citation>
    <scope>NUCLEOTIDE SEQUENCE [LARGE SCALE GENOMIC DNA]</scope>
    <source>
        <strain evidence="2">LZ3.2</strain>
        <tissue evidence="2">Leaf</tissue>
    </source>
</reference>
<keyword evidence="3" id="KW-1185">Reference proteome</keyword>
<comment type="caution">
    <text evidence="2">The sequence shown here is derived from an EMBL/GenBank/DDBJ whole genome shotgun (WGS) entry which is preliminary data.</text>
</comment>
<gene>
    <name evidence="2" type="ORF">H5410_027215</name>
</gene>
<accession>A0A9J5YYF6</accession>
<evidence type="ECO:0000256" key="1">
    <source>
        <dbReference type="SAM" id="MobiDB-lite"/>
    </source>
</evidence>
<evidence type="ECO:0000313" key="2">
    <source>
        <dbReference type="EMBL" id="KAG5605723.1"/>
    </source>
</evidence>
<dbReference type="AlphaFoldDB" id="A0A9J5YYF6"/>
<protein>
    <submittedName>
        <fullName evidence="2">Uncharacterized protein</fullName>
    </submittedName>
</protein>
<sequence length="84" mass="9696">MLILSKYLMKTLKFQVFEVLVKAGHIDAKRNKKDEKNDEVETRASPSILGDSPKGFTPPFVLVREALEEKDQKGDEWSSRRFVE</sequence>
<organism evidence="2 3">
    <name type="scientific">Solanum commersonii</name>
    <name type="common">Commerson's wild potato</name>
    <name type="synonym">Commerson's nightshade</name>
    <dbReference type="NCBI Taxonomy" id="4109"/>
    <lineage>
        <taxon>Eukaryota</taxon>
        <taxon>Viridiplantae</taxon>
        <taxon>Streptophyta</taxon>
        <taxon>Embryophyta</taxon>
        <taxon>Tracheophyta</taxon>
        <taxon>Spermatophyta</taxon>
        <taxon>Magnoliopsida</taxon>
        <taxon>eudicotyledons</taxon>
        <taxon>Gunneridae</taxon>
        <taxon>Pentapetalae</taxon>
        <taxon>asterids</taxon>
        <taxon>lamiids</taxon>
        <taxon>Solanales</taxon>
        <taxon>Solanaceae</taxon>
        <taxon>Solanoideae</taxon>
        <taxon>Solaneae</taxon>
        <taxon>Solanum</taxon>
    </lineage>
</organism>
<name>A0A9J5YYF6_SOLCO</name>